<dbReference type="InterPro" id="IPR052955">
    <property type="entry name" value="UPF0703_membrane_permease"/>
</dbReference>
<dbReference type="Pfam" id="PF21537">
    <property type="entry name" value="DUF1980_C"/>
    <property type="match status" value="1"/>
</dbReference>
<keyword evidence="5" id="KW-1185">Reference proteome</keyword>
<reference evidence="4 5" key="1">
    <citation type="submission" date="2017-07" db="EMBL/GenBank/DDBJ databases">
        <title>Fictibacillus sp. nov. GDSW-R2A3 Genome sequencing and assembly.</title>
        <authorList>
            <person name="Mayilraj S."/>
        </authorList>
    </citation>
    <scope>NUCLEOTIDE SEQUENCE [LARGE SCALE GENOMIC DNA]</scope>
    <source>
        <strain evidence="4 5">GDSW-R2A3</strain>
    </source>
</reference>
<name>A0A235FDT3_9BACL</name>
<dbReference type="RefSeq" id="WP_094251521.1">
    <property type="nucleotide sequence ID" value="NZ_JBHLXL010000001.1"/>
</dbReference>
<sequence length="279" mass="32023">MIRIFILLGYTFLFMHLHATGDISKYINMKYSYISFSAIFLLGLLMLVQFYLYGKEDQTEDHCCTPDCGHDHSHEKKPGWRSLLVNAVLLIPIVTGLFLPVATLDSQTVKTKGFSFKGVENEGDNGQHQFLKPDLSVYYGKEGYAEIIGKEKKGFENKEKIVLTDKDYLKGLELIYYAPGEFTGKQVQMKGFTFNSKELENKKQLFLLRFGIIHCVADSGVFGMLLEFPEDMNLKDDEWITVSGKISEIYYQPFKATIPYVKVDNWKSSTKPSDPYVYR</sequence>
<gene>
    <name evidence="4" type="ORF">CGZ90_06620</name>
</gene>
<keyword evidence="1" id="KW-0812">Transmembrane</keyword>
<dbReference type="AlphaFoldDB" id="A0A235FDT3"/>
<accession>A0A235FDT3</accession>
<evidence type="ECO:0000259" key="2">
    <source>
        <dbReference type="Pfam" id="PF09323"/>
    </source>
</evidence>
<dbReference type="InterPro" id="IPR048447">
    <property type="entry name" value="DUF1980_C"/>
</dbReference>
<organism evidence="4 5">
    <name type="scientific">Fictibacillus aquaticus</name>
    <dbReference type="NCBI Taxonomy" id="2021314"/>
    <lineage>
        <taxon>Bacteria</taxon>
        <taxon>Bacillati</taxon>
        <taxon>Bacillota</taxon>
        <taxon>Bacilli</taxon>
        <taxon>Bacillales</taxon>
        <taxon>Fictibacillaceae</taxon>
        <taxon>Fictibacillus</taxon>
    </lineage>
</organism>
<dbReference type="Proteomes" id="UP000215059">
    <property type="component" value="Unassembled WGS sequence"/>
</dbReference>
<evidence type="ECO:0000259" key="3">
    <source>
        <dbReference type="Pfam" id="PF21537"/>
    </source>
</evidence>
<dbReference type="NCBIfam" id="TIGR03943">
    <property type="entry name" value="TIGR03943 family putative permease subunit"/>
    <property type="match status" value="1"/>
</dbReference>
<dbReference type="PANTHER" id="PTHR40047:SF1">
    <property type="entry name" value="UPF0703 PROTEIN YCGQ"/>
    <property type="match status" value="1"/>
</dbReference>
<evidence type="ECO:0000313" key="5">
    <source>
        <dbReference type="Proteomes" id="UP000215059"/>
    </source>
</evidence>
<feature type="transmembrane region" description="Helical" evidence="1">
    <location>
        <begin position="31"/>
        <end position="52"/>
    </location>
</feature>
<proteinExistence type="predicted"/>
<dbReference type="InterPro" id="IPR048493">
    <property type="entry name" value="DUF1980_N"/>
</dbReference>
<dbReference type="PANTHER" id="PTHR40047">
    <property type="entry name" value="UPF0703 PROTEIN YCGQ"/>
    <property type="match status" value="1"/>
</dbReference>
<evidence type="ECO:0000256" key="1">
    <source>
        <dbReference type="SAM" id="Phobius"/>
    </source>
</evidence>
<feature type="domain" description="DUF1980" evidence="2">
    <location>
        <begin position="2"/>
        <end position="114"/>
    </location>
</feature>
<dbReference type="EMBL" id="NOII01000001">
    <property type="protein sequence ID" value="OYD59560.1"/>
    <property type="molecule type" value="Genomic_DNA"/>
</dbReference>
<protein>
    <submittedName>
        <fullName evidence="4">TIGR03943 family protein</fullName>
    </submittedName>
</protein>
<keyword evidence="1" id="KW-0472">Membrane</keyword>
<dbReference type="InterPro" id="IPR015402">
    <property type="entry name" value="DUF1980"/>
</dbReference>
<dbReference type="Pfam" id="PF09323">
    <property type="entry name" value="DUF1980"/>
    <property type="match status" value="1"/>
</dbReference>
<dbReference type="OrthoDB" id="9770408at2"/>
<comment type="caution">
    <text evidence="4">The sequence shown here is derived from an EMBL/GenBank/DDBJ whole genome shotgun (WGS) entry which is preliminary data.</text>
</comment>
<feature type="domain" description="DUF1980" evidence="3">
    <location>
        <begin position="138"/>
        <end position="279"/>
    </location>
</feature>
<keyword evidence="1" id="KW-1133">Transmembrane helix</keyword>
<evidence type="ECO:0000313" key="4">
    <source>
        <dbReference type="EMBL" id="OYD59560.1"/>
    </source>
</evidence>
<feature type="transmembrane region" description="Helical" evidence="1">
    <location>
        <begin position="83"/>
        <end position="102"/>
    </location>
</feature>